<gene>
    <name evidence="1" type="ORF">F2Q68_00009100</name>
</gene>
<dbReference type="Proteomes" id="UP000712281">
    <property type="component" value="Unassembled WGS sequence"/>
</dbReference>
<accession>A0A8S9KYZ9</accession>
<sequence length="176" mass="18629">MVISFSTSSIDVEVVLLVDVEVVLSTDVEVVTLVDIEVVRSIGVAVLVSIVSEVPMSIDSEVLLSINIDVLVSIDVAGVVSIDVAGVVSIDVEVGSLVSASATLLGSPNSCCSSLFAIMSSSSCIGIIYYSSNDAKNLSHLSFFSFLELLPHHQEICKGRLFQCHPSWLEILVAVD</sequence>
<name>A0A8S9KYZ9_BRACR</name>
<organism evidence="1 2">
    <name type="scientific">Brassica cretica</name>
    <name type="common">Mustard</name>
    <dbReference type="NCBI Taxonomy" id="69181"/>
    <lineage>
        <taxon>Eukaryota</taxon>
        <taxon>Viridiplantae</taxon>
        <taxon>Streptophyta</taxon>
        <taxon>Embryophyta</taxon>
        <taxon>Tracheophyta</taxon>
        <taxon>Spermatophyta</taxon>
        <taxon>Magnoliopsida</taxon>
        <taxon>eudicotyledons</taxon>
        <taxon>Gunneridae</taxon>
        <taxon>Pentapetalae</taxon>
        <taxon>rosids</taxon>
        <taxon>malvids</taxon>
        <taxon>Brassicales</taxon>
        <taxon>Brassicaceae</taxon>
        <taxon>Brassiceae</taxon>
        <taxon>Brassica</taxon>
    </lineage>
</organism>
<reference evidence="1" key="1">
    <citation type="submission" date="2019-12" db="EMBL/GenBank/DDBJ databases">
        <title>Genome sequencing and annotation of Brassica cretica.</title>
        <authorList>
            <person name="Studholme D.J."/>
            <person name="Sarris P.F."/>
        </authorList>
    </citation>
    <scope>NUCLEOTIDE SEQUENCE</scope>
    <source>
        <strain evidence="1">PFS-001/15</strain>
        <tissue evidence="1">Leaf</tissue>
    </source>
</reference>
<comment type="caution">
    <text evidence="1">The sequence shown here is derived from an EMBL/GenBank/DDBJ whole genome shotgun (WGS) entry which is preliminary data.</text>
</comment>
<evidence type="ECO:0000313" key="2">
    <source>
        <dbReference type="Proteomes" id="UP000712281"/>
    </source>
</evidence>
<dbReference type="EMBL" id="QGKW02000717">
    <property type="protein sequence ID" value="KAF2598416.1"/>
    <property type="molecule type" value="Genomic_DNA"/>
</dbReference>
<dbReference type="AlphaFoldDB" id="A0A8S9KYZ9"/>
<protein>
    <submittedName>
        <fullName evidence="1">Uncharacterized protein</fullName>
    </submittedName>
</protein>
<proteinExistence type="predicted"/>
<evidence type="ECO:0000313" key="1">
    <source>
        <dbReference type="EMBL" id="KAF2598416.1"/>
    </source>
</evidence>